<dbReference type="CDD" id="cd06580">
    <property type="entry name" value="TM_PBP1_transp_TpRbsC_like"/>
    <property type="match status" value="1"/>
</dbReference>
<gene>
    <name evidence="7" type="ORF">FHW18_002755</name>
</gene>
<dbReference type="RefSeq" id="WP_179587180.1">
    <property type="nucleotide sequence ID" value="NZ_JACBYR010000001.1"/>
</dbReference>
<evidence type="ECO:0000256" key="3">
    <source>
        <dbReference type="ARBA" id="ARBA00022692"/>
    </source>
</evidence>
<dbReference type="Pfam" id="PF02653">
    <property type="entry name" value="BPD_transp_2"/>
    <property type="match status" value="1"/>
</dbReference>
<organism evidence="7 8">
    <name type="scientific">Pigmentiphaga litoralis</name>
    <dbReference type="NCBI Taxonomy" id="516702"/>
    <lineage>
        <taxon>Bacteria</taxon>
        <taxon>Pseudomonadati</taxon>
        <taxon>Pseudomonadota</taxon>
        <taxon>Betaproteobacteria</taxon>
        <taxon>Burkholderiales</taxon>
        <taxon>Alcaligenaceae</taxon>
        <taxon>Pigmentiphaga</taxon>
    </lineage>
</organism>
<evidence type="ECO:0000256" key="2">
    <source>
        <dbReference type="ARBA" id="ARBA00022475"/>
    </source>
</evidence>
<keyword evidence="7" id="KW-0762">Sugar transport</keyword>
<sequence>MDALFMTDFLAASIRIATPLALAALGGILSERSGTFAVGLEGQMLTGAFFGVIGTFLLGHIGWGLVAAALGGMGLALLVATATVRFHTEHMVTGIASNILALGLTSFMLRALVGQGQAPVIRIPTLEAWSVPYLSDLPVVGPLLFTQPPLTYFTVLAIVPVSLFLFRTRAGLTLRAVGENPQAAFAAGARPDRVRMAAIVAGGAFAGLAGAVLSLQQVGTFTDGMTSGRGYLVLAAIIVGRWMPLGTLAACLVFGAAEALSLRVQAFSLPVSSYVIQMLPYLAALAVLAGLGRSARLPAAIGKPFRQG</sequence>
<keyword evidence="8" id="KW-1185">Reference proteome</keyword>
<dbReference type="PANTHER" id="PTHR43370">
    <property type="entry name" value="SUGAR ABC TRANSPORTER INTEGRAL MEMBRANE PROTEIN-RELATED"/>
    <property type="match status" value="1"/>
</dbReference>
<dbReference type="AlphaFoldDB" id="A0A7Y9IV40"/>
<dbReference type="Proteomes" id="UP000542125">
    <property type="component" value="Unassembled WGS sequence"/>
</dbReference>
<feature type="transmembrane region" description="Helical" evidence="6">
    <location>
        <begin position="47"/>
        <end position="80"/>
    </location>
</feature>
<name>A0A7Y9IV40_9BURK</name>
<dbReference type="GO" id="GO:0022857">
    <property type="term" value="F:transmembrane transporter activity"/>
    <property type="evidence" value="ECO:0007669"/>
    <property type="project" value="InterPro"/>
</dbReference>
<comment type="caution">
    <text evidence="7">The sequence shown here is derived from an EMBL/GenBank/DDBJ whole genome shotgun (WGS) entry which is preliminary data.</text>
</comment>
<keyword evidence="5 6" id="KW-0472">Membrane</keyword>
<evidence type="ECO:0000256" key="4">
    <source>
        <dbReference type="ARBA" id="ARBA00022989"/>
    </source>
</evidence>
<dbReference type="PANTHER" id="PTHR43370:SF2">
    <property type="entry name" value="ABC TRANSPORTER PERMEASE PROTEIN"/>
    <property type="match status" value="1"/>
</dbReference>
<reference evidence="7 8" key="1">
    <citation type="submission" date="2020-07" db="EMBL/GenBank/DDBJ databases">
        <title>Genomic Encyclopedia of Type Strains, Phase IV (KMG-V): Genome sequencing to study the core and pangenomes of soil and plant-associated prokaryotes.</title>
        <authorList>
            <person name="Whitman W."/>
        </authorList>
    </citation>
    <scope>NUCLEOTIDE SEQUENCE [LARGE SCALE GENOMIC DNA]</scope>
    <source>
        <strain evidence="7 8">SAS40</strain>
    </source>
</reference>
<evidence type="ECO:0000256" key="6">
    <source>
        <dbReference type="SAM" id="Phobius"/>
    </source>
</evidence>
<accession>A0A7Y9IV40</accession>
<evidence type="ECO:0000313" key="7">
    <source>
        <dbReference type="EMBL" id="NYE83484.1"/>
    </source>
</evidence>
<proteinExistence type="predicted"/>
<feature type="transmembrane region" description="Helical" evidence="6">
    <location>
        <begin position="150"/>
        <end position="166"/>
    </location>
</feature>
<protein>
    <submittedName>
        <fullName evidence="7">Simple sugar transport system permease protein</fullName>
    </submittedName>
</protein>
<feature type="transmembrane region" description="Helical" evidence="6">
    <location>
        <begin position="197"/>
        <end position="219"/>
    </location>
</feature>
<evidence type="ECO:0000256" key="5">
    <source>
        <dbReference type="ARBA" id="ARBA00023136"/>
    </source>
</evidence>
<feature type="transmembrane region" description="Helical" evidence="6">
    <location>
        <begin position="267"/>
        <end position="289"/>
    </location>
</feature>
<comment type="subcellular location">
    <subcellularLocation>
        <location evidence="1">Cell membrane</location>
        <topology evidence="1">Multi-pass membrane protein</topology>
    </subcellularLocation>
</comment>
<keyword evidence="2" id="KW-1003">Cell membrane</keyword>
<dbReference type="GO" id="GO:0005886">
    <property type="term" value="C:plasma membrane"/>
    <property type="evidence" value="ECO:0007669"/>
    <property type="project" value="UniProtKB-SubCell"/>
</dbReference>
<feature type="transmembrane region" description="Helical" evidence="6">
    <location>
        <begin position="231"/>
        <end position="255"/>
    </location>
</feature>
<feature type="transmembrane region" description="Helical" evidence="6">
    <location>
        <begin position="92"/>
        <end position="113"/>
    </location>
</feature>
<dbReference type="EMBL" id="JACBYR010000001">
    <property type="protein sequence ID" value="NYE83484.1"/>
    <property type="molecule type" value="Genomic_DNA"/>
</dbReference>
<keyword evidence="7" id="KW-0813">Transport</keyword>
<keyword evidence="3 6" id="KW-0812">Transmembrane</keyword>
<dbReference type="InterPro" id="IPR001851">
    <property type="entry name" value="ABC_transp_permease"/>
</dbReference>
<keyword evidence="4 6" id="KW-1133">Transmembrane helix</keyword>
<evidence type="ECO:0000256" key="1">
    <source>
        <dbReference type="ARBA" id="ARBA00004651"/>
    </source>
</evidence>
<evidence type="ECO:0000313" key="8">
    <source>
        <dbReference type="Proteomes" id="UP000542125"/>
    </source>
</evidence>